<feature type="domain" description="ATPase BadF/BadG/BcrA/BcrD type" evidence="1">
    <location>
        <begin position="11"/>
        <end position="254"/>
    </location>
</feature>
<keyword evidence="2" id="KW-0808">Transferase</keyword>
<dbReference type="PANTHER" id="PTHR43190:SF3">
    <property type="entry name" value="N-ACETYL-D-GLUCOSAMINE KINASE"/>
    <property type="match status" value="1"/>
</dbReference>
<dbReference type="Proteomes" id="UP000003257">
    <property type="component" value="Unassembled WGS sequence"/>
</dbReference>
<dbReference type="GO" id="GO:0016301">
    <property type="term" value="F:kinase activity"/>
    <property type="evidence" value="ECO:0007669"/>
    <property type="project" value="UniProtKB-KW"/>
</dbReference>
<dbReference type="Pfam" id="PF01869">
    <property type="entry name" value="BcrAD_BadFG"/>
    <property type="match status" value="1"/>
</dbReference>
<comment type="caution">
    <text evidence="2">The sequence shown here is derived from an EMBL/GenBank/DDBJ whole genome shotgun (WGS) entry which is preliminary data.</text>
</comment>
<protein>
    <submittedName>
        <fullName evidence="2">N-acetylglucosamine kinase</fullName>
    </submittedName>
</protein>
<accession>A0ABM9X9C9</accession>
<evidence type="ECO:0000259" key="1">
    <source>
        <dbReference type="Pfam" id="PF01869"/>
    </source>
</evidence>
<sequence>MSISAPLLIAVDGGGTGCRAAIGTQRDGILGRASGGRANIGNDPDHTLVNVRGAVEEAAAEAGLPLSALENATAFVGLAGMNVARDEARLRAALPYARIIADDDRPACVVGALGEGVAGWVLAIGTGTIVAATDGAGFRYVGSWGFHLADQGSGAWLGRGALDRALQCYDGLLPHSDLTRALMADFGDNPDAFVAFSLTAHPGDYAAFAPKVIAAAEAGDRHAEALMHEGAAYYTRALKALEFKPGDPLCLLGGIGPHYARFLPRDHLTGQIAARGSALDGAFQLVCKAAAGETLPCASS</sequence>
<reference evidence="2 3" key="1">
    <citation type="submission" date="2007-11" db="EMBL/GenBank/DDBJ databases">
        <authorList>
            <person name="Wagner-Dobler I."/>
            <person name="Ferriera S."/>
            <person name="Johnson J."/>
            <person name="Kravitz S."/>
            <person name="Beeson K."/>
            <person name="Sutton G."/>
            <person name="Rogers Y.-H."/>
            <person name="Friedman R."/>
            <person name="Frazier M."/>
            <person name="Venter J.C."/>
        </authorList>
    </citation>
    <scope>NUCLEOTIDE SEQUENCE [LARGE SCALE GENOMIC DNA]</scope>
    <source>
        <strain evidence="2 3">HEL-45</strain>
    </source>
</reference>
<dbReference type="Gene3D" id="3.30.420.40">
    <property type="match status" value="2"/>
</dbReference>
<keyword evidence="3" id="KW-1185">Reference proteome</keyword>
<gene>
    <name evidence="2" type="ORF">OIHEL45_04855</name>
</gene>
<dbReference type="EMBL" id="ABID01000001">
    <property type="protein sequence ID" value="EDQ06115.1"/>
    <property type="molecule type" value="Genomic_DNA"/>
</dbReference>
<dbReference type="InterPro" id="IPR052519">
    <property type="entry name" value="Euk-type_GlcNAc_Kinase"/>
</dbReference>
<proteinExistence type="predicted"/>
<evidence type="ECO:0000313" key="2">
    <source>
        <dbReference type="EMBL" id="EDQ06115.1"/>
    </source>
</evidence>
<dbReference type="PANTHER" id="PTHR43190">
    <property type="entry name" value="N-ACETYL-D-GLUCOSAMINE KINASE"/>
    <property type="match status" value="1"/>
</dbReference>
<evidence type="ECO:0000313" key="3">
    <source>
        <dbReference type="Proteomes" id="UP000003257"/>
    </source>
</evidence>
<dbReference type="RefSeq" id="WP_007118184.1">
    <property type="nucleotide sequence ID" value="NZ_ABID01000001.1"/>
</dbReference>
<dbReference type="InterPro" id="IPR002731">
    <property type="entry name" value="ATPase_BadF"/>
</dbReference>
<name>A0ABM9X9C9_9RHOB</name>
<dbReference type="InterPro" id="IPR043129">
    <property type="entry name" value="ATPase_NBD"/>
</dbReference>
<organism evidence="2 3">
    <name type="scientific">Sulfitobacter indolifex HEL-45</name>
    <dbReference type="NCBI Taxonomy" id="391624"/>
    <lineage>
        <taxon>Bacteria</taxon>
        <taxon>Pseudomonadati</taxon>
        <taxon>Pseudomonadota</taxon>
        <taxon>Alphaproteobacteria</taxon>
        <taxon>Rhodobacterales</taxon>
        <taxon>Roseobacteraceae</taxon>
        <taxon>Sulfitobacter</taxon>
    </lineage>
</organism>
<keyword evidence="2" id="KW-0418">Kinase</keyword>
<dbReference type="CDD" id="cd24082">
    <property type="entry name" value="ASKHA_NBD_GspK-like"/>
    <property type="match status" value="1"/>
</dbReference>
<dbReference type="SUPFAM" id="SSF53067">
    <property type="entry name" value="Actin-like ATPase domain"/>
    <property type="match status" value="2"/>
</dbReference>